<evidence type="ECO:0000313" key="1">
    <source>
        <dbReference type="EMBL" id="MFD2057800.1"/>
    </source>
</evidence>
<protein>
    <submittedName>
        <fullName evidence="1">Uncharacterized protein</fullName>
    </submittedName>
</protein>
<name>A0ABW4WMJ7_9HYPH</name>
<proteinExistence type="predicted"/>
<accession>A0ABW4WMJ7</accession>
<dbReference type="Proteomes" id="UP001597349">
    <property type="component" value="Unassembled WGS sequence"/>
</dbReference>
<comment type="caution">
    <text evidence="1">The sequence shown here is derived from an EMBL/GenBank/DDBJ whole genome shotgun (WGS) entry which is preliminary data.</text>
</comment>
<dbReference type="RefSeq" id="WP_379026074.1">
    <property type="nucleotide sequence ID" value="NZ_JBHUGY010000064.1"/>
</dbReference>
<dbReference type="EMBL" id="JBHUGY010000064">
    <property type="protein sequence ID" value="MFD2057800.1"/>
    <property type="molecule type" value="Genomic_DNA"/>
</dbReference>
<reference evidence="2" key="1">
    <citation type="journal article" date="2019" name="Int. J. Syst. Evol. Microbiol.">
        <title>The Global Catalogue of Microorganisms (GCM) 10K type strain sequencing project: providing services to taxonomists for standard genome sequencing and annotation.</title>
        <authorList>
            <consortium name="The Broad Institute Genomics Platform"/>
            <consortium name="The Broad Institute Genome Sequencing Center for Infectious Disease"/>
            <person name="Wu L."/>
            <person name="Ma J."/>
        </authorList>
    </citation>
    <scope>NUCLEOTIDE SEQUENCE [LARGE SCALE GENOMIC DNA]</scope>
    <source>
        <strain evidence="2">CGMCC 1.16226</strain>
    </source>
</reference>
<organism evidence="1 2">
    <name type="scientific">Mesorhizobium calcicola</name>
    <dbReference type="NCBI Taxonomy" id="1300310"/>
    <lineage>
        <taxon>Bacteria</taxon>
        <taxon>Pseudomonadati</taxon>
        <taxon>Pseudomonadota</taxon>
        <taxon>Alphaproteobacteria</taxon>
        <taxon>Hyphomicrobiales</taxon>
        <taxon>Phyllobacteriaceae</taxon>
        <taxon>Mesorhizobium</taxon>
    </lineage>
</organism>
<gene>
    <name evidence="1" type="ORF">ACFSQT_33375</name>
</gene>
<evidence type="ECO:0000313" key="2">
    <source>
        <dbReference type="Proteomes" id="UP001597349"/>
    </source>
</evidence>
<keyword evidence="2" id="KW-1185">Reference proteome</keyword>
<sequence>MQMPQMAKDVFMGGFIALVSVAVKPLIPRKTPQRLANASLDHAESGSETFY</sequence>